<dbReference type="Proteomes" id="UP001373714">
    <property type="component" value="Unassembled WGS sequence"/>
</dbReference>
<reference evidence="6 7" key="1">
    <citation type="submission" date="2019-10" db="EMBL/GenBank/DDBJ databases">
        <authorList>
            <person name="Palmer J.M."/>
        </authorList>
    </citation>
    <scope>NUCLEOTIDE SEQUENCE [LARGE SCALE GENOMIC DNA]</scope>
    <source>
        <strain evidence="6 7">TWF730</strain>
    </source>
</reference>
<proteinExistence type="predicted"/>
<dbReference type="InterPro" id="IPR011047">
    <property type="entry name" value="Quinoprotein_ADH-like_sf"/>
</dbReference>
<dbReference type="InterPro" id="IPR015943">
    <property type="entry name" value="WD40/YVTN_repeat-like_dom_sf"/>
</dbReference>
<dbReference type="Gene3D" id="2.130.10.10">
    <property type="entry name" value="YVTN repeat-like/Quinoprotein amine dehydrogenase"/>
    <property type="match status" value="4"/>
</dbReference>
<feature type="repeat" description="WD" evidence="3">
    <location>
        <begin position="1478"/>
        <end position="1512"/>
    </location>
</feature>
<sequence>MGNSTVSRFLYAALGFLLHILNRGKPAIQPKPAVSKNRGAYRAQNISLEVTEDEFKTAFLDQLTAEKNIYKISQLRLVPSCTDAETKVAIFRLEPLETPSFLQQENPAFTHRGREIHIDSDFWDLTQLYSVKPNEVKMDIVAVSGLNSHAYGSWVGPEVNGVKPMWLQDFLSRDTDLKYCRTMIFGYNTKYKTQGNCRIEDFAKILLVELDKARRSEVEQTRPLIFMGHSLGGIVITHAFFEASMVSMYKKIYQSTAAMLFFGVPFRGIRLEDVASALETDNKPGDQGLRIIQDINYETDRITQTTQWFRKEISDTAKKVYTFYETRTTRKFIKDEVRGYGRYGDPITVVDRNSAELGIQEYEEVSPADGDHSTIVKLKSEQDRTYTTVRSCLARISQKRMALDELELKQLPCAECATFNFYTTYPSQLRGRDPSQIPAECHPETRKELLQEIKEWARDLQAERIFWLNGMAGAGKSAIARTIAKYFDKDDQCQLAATFFFDRGENERNSATLLFTTIAVQLSQRIPALVPHIKSAIKENPQIGTGFLEQQFEKLISQPLKTLGQNSKPLIFIIDALDECGEAKEDEIEQIFFFLRELQNIGTVPIKIFLASRPESSIRRGFGHLSSKYPNIYKSIKLHDFKDISLSTIEGDISLSTIESDISIFLKDKFSEIVSDFNNEEDSSAHTLELDWPGNKEVQKLVKLAAPSFIFAATVTRFIGGKKPEWNPERKLNIVLKYGTTGSPMDRTYLPVLRQLDADVDISESQLEEFRQEFREIIGTIVILKDPLSTPSLAKLLDIDIRQINGKLVHLHSVFNIPTDFNLPVRLLHLSFREFLIDPKKRRDEADNKRNDDFWFWIDEAKTHTMISEKCLNLLSKCLKKNICSLDYPGMLREHVKQTVIKDNLPKHIQYACLYWPYHLEHGAIGKPIVDNSAVHEFLRKYFLNWLEALSFLGQLSQIFNLIENLCSLVDANEGSKISSFLNDARRFLMSNLKIINEAPLQIYSSAIIFSPEKSIIRETFDMCIPKWITKPPRMPRFWGPVLQTIEGHKRSVDCVVFSPNAKQLASASQDGTVRLWDVATGQQLKIFVGHGDYRIKRIAFIPEDNQLMSCSSGGTIIGWDLTTKEQVKNFRVLEDPEYQYGWYSIHCDLSSDGKQLVTVMNHAKSILWDITTQRPTTLSTFNLVLYHREIVFSPDNKHLALVACPSWPRWECKFKIIIWDIGVREKCHTLDTLGSCSIAFSPDGKQLVSANETTVELWDVAKGQRVKSFKISSKLGLYSPIAFSPDGEHLALALDNYKIQLWKTTGQHVETFEGHTSSVNAVAFSPDGERLASTSSGSTIRLWDTTRRTETTQQLSRDKSQHQRCVKVVAFSHANKLVATASKDSTIILWNVASGQQLNTLKNHTGSVTAISFSPDNKQLASGSDDNTVKLWNIATGQLMKTFPEHSEKIGAVTFSNDGKRVASAAWDRTVRVWSEILAVAFSPDNKQLISSSDDLTIRLWNAETGQQIHKLEVPAIIRSLRFSANGRYLETDRGGIDISPTSLQFPKRLGRIFLCDEWIMRGGQIYLWLPPDYRPSASGFRKNRLIIGARSGTVTFFEFPDDTE</sequence>
<dbReference type="InterPro" id="IPR050349">
    <property type="entry name" value="WD_LIS1/nudF_dynein_reg"/>
</dbReference>
<evidence type="ECO:0000256" key="1">
    <source>
        <dbReference type="ARBA" id="ARBA00022574"/>
    </source>
</evidence>
<evidence type="ECO:0000313" key="6">
    <source>
        <dbReference type="EMBL" id="KAK6360393.1"/>
    </source>
</evidence>
<evidence type="ECO:0000259" key="5">
    <source>
        <dbReference type="PROSITE" id="PS50837"/>
    </source>
</evidence>
<dbReference type="PROSITE" id="PS50294">
    <property type="entry name" value="WD_REPEATS_REGION"/>
    <property type="match status" value="6"/>
</dbReference>
<dbReference type="InterPro" id="IPR029058">
    <property type="entry name" value="AB_hydrolase_fold"/>
</dbReference>
<name>A0AAV9VH11_9PEZI</name>
<dbReference type="PROSITE" id="PS00678">
    <property type="entry name" value="WD_REPEATS_1"/>
    <property type="match status" value="4"/>
</dbReference>
<dbReference type="SUPFAM" id="SSF53474">
    <property type="entry name" value="alpha/beta-Hydrolases"/>
    <property type="match status" value="1"/>
</dbReference>
<dbReference type="Pfam" id="PF00400">
    <property type="entry name" value="WD40"/>
    <property type="match status" value="8"/>
</dbReference>
<keyword evidence="4" id="KW-0732">Signal</keyword>
<dbReference type="Pfam" id="PF24883">
    <property type="entry name" value="NPHP3_N"/>
    <property type="match status" value="1"/>
</dbReference>
<feature type="chain" id="PRO_5043429543" description="NACHT domain-containing protein" evidence="4">
    <location>
        <begin position="25"/>
        <end position="1606"/>
    </location>
</feature>
<dbReference type="SUPFAM" id="SSF50998">
    <property type="entry name" value="Quinoprotein alcohol dehydrogenase-like"/>
    <property type="match status" value="1"/>
</dbReference>
<evidence type="ECO:0000256" key="2">
    <source>
        <dbReference type="ARBA" id="ARBA00022737"/>
    </source>
</evidence>
<dbReference type="InterPro" id="IPR019775">
    <property type="entry name" value="WD40_repeat_CS"/>
</dbReference>
<dbReference type="InterPro" id="IPR001680">
    <property type="entry name" value="WD40_rpt"/>
</dbReference>
<dbReference type="Gene3D" id="3.40.50.1820">
    <property type="entry name" value="alpha/beta hydrolase"/>
    <property type="match status" value="1"/>
</dbReference>
<feature type="repeat" description="WD" evidence="3">
    <location>
        <begin position="1444"/>
        <end position="1476"/>
    </location>
</feature>
<dbReference type="EMBL" id="JAVHNS010000003">
    <property type="protein sequence ID" value="KAK6360393.1"/>
    <property type="molecule type" value="Genomic_DNA"/>
</dbReference>
<dbReference type="InterPro" id="IPR056884">
    <property type="entry name" value="NPHP3-like_N"/>
</dbReference>
<feature type="repeat" description="WD" evidence="3">
    <location>
        <begin position="1313"/>
        <end position="1354"/>
    </location>
</feature>
<dbReference type="PROSITE" id="PS50837">
    <property type="entry name" value="NACHT"/>
    <property type="match status" value="1"/>
</dbReference>
<keyword evidence="1 3" id="KW-0853">WD repeat</keyword>
<dbReference type="PANTHER" id="PTHR44129">
    <property type="entry name" value="WD REPEAT-CONTAINING PROTEIN POP1"/>
    <property type="match status" value="1"/>
</dbReference>
<dbReference type="SMART" id="SM00320">
    <property type="entry name" value="WD40"/>
    <property type="match status" value="9"/>
</dbReference>
<keyword evidence="2" id="KW-0677">Repeat</keyword>
<feature type="repeat" description="WD" evidence="3">
    <location>
        <begin position="1360"/>
        <end position="1401"/>
    </location>
</feature>
<dbReference type="CDD" id="cd00200">
    <property type="entry name" value="WD40"/>
    <property type="match status" value="1"/>
</dbReference>
<organism evidence="6 7">
    <name type="scientific">Orbilia blumenaviensis</name>
    <dbReference type="NCBI Taxonomy" id="1796055"/>
    <lineage>
        <taxon>Eukaryota</taxon>
        <taxon>Fungi</taxon>
        <taxon>Dikarya</taxon>
        <taxon>Ascomycota</taxon>
        <taxon>Pezizomycotina</taxon>
        <taxon>Orbiliomycetes</taxon>
        <taxon>Orbiliales</taxon>
        <taxon>Orbiliaceae</taxon>
        <taxon>Orbilia</taxon>
    </lineage>
</organism>
<feature type="domain" description="NACHT" evidence="5">
    <location>
        <begin position="464"/>
        <end position="616"/>
    </location>
</feature>
<feature type="repeat" description="WD" evidence="3">
    <location>
        <begin position="1046"/>
        <end position="1087"/>
    </location>
</feature>
<dbReference type="InterPro" id="IPR020472">
    <property type="entry name" value="WD40_PAC1"/>
</dbReference>
<dbReference type="Gene3D" id="3.40.50.300">
    <property type="entry name" value="P-loop containing nucleotide triphosphate hydrolases"/>
    <property type="match status" value="1"/>
</dbReference>
<feature type="signal peptide" evidence="4">
    <location>
        <begin position="1"/>
        <end position="24"/>
    </location>
</feature>
<comment type="caution">
    <text evidence="6">The sequence shown here is derived from an EMBL/GenBank/DDBJ whole genome shotgun (WGS) entry which is preliminary data.</text>
</comment>
<dbReference type="PRINTS" id="PR00320">
    <property type="entry name" value="GPROTEINBRPT"/>
</dbReference>
<keyword evidence="7" id="KW-1185">Reference proteome</keyword>
<evidence type="ECO:0000256" key="3">
    <source>
        <dbReference type="PROSITE-ProRule" id="PRU00221"/>
    </source>
</evidence>
<accession>A0AAV9VH11</accession>
<dbReference type="SUPFAM" id="SSF52540">
    <property type="entry name" value="P-loop containing nucleoside triphosphate hydrolases"/>
    <property type="match status" value="1"/>
</dbReference>
<gene>
    <name evidence="6" type="ORF">TWF730_006535</name>
</gene>
<dbReference type="InterPro" id="IPR027417">
    <property type="entry name" value="P-loop_NTPase"/>
</dbReference>
<dbReference type="PROSITE" id="PS50082">
    <property type="entry name" value="WD_REPEATS_2"/>
    <property type="match status" value="6"/>
</dbReference>
<dbReference type="InterPro" id="IPR036322">
    <property type="entry name" value="WD40_repeat_dom_sf"/>
</dbReference>
<evidence type="ECO:0000313" key="7">
    <source>
        <dbReference type="Proteomes" id="UP001373714"/>
    </source>
</evidence>
<feature type="repeat" description="WD" evidence="3">
    <location>
        <begin position="1402"/>
        <end position="1443"/>
    </location>
</feature>
<dbReference type="InterPro" id="IPR007111">
    <property type="entry name" value="NACHT_NTPase"/>
</dbReference>
<protein>
    <recommendedName>
        <fullName evidence="5">NACHT domain-containing protein</fullName>
    </recommendedName>
</protein>
<dbReference type="SUPFAM" id="SSF50978">
    <property type="entry name" value="WD40 repeat-like"/>
    <property type="match status" value="2"/>
</dbReference>
<evidence type="ECO:0000256" key="4">
    <source>
        <dbReference type="SAM" id="SignalP"/>
    </source>
</evidence>